<dbReference type="InterPro" id="IPR045851">
    <property type="entry name" value="AMP-bd_C_sf"/>
</dbReference>
<feature type="domain" description="Flagellar M-ring C-terminal" evidence="13">
    <location>
        <begin position="256"/>
        <end position="402"/>
    </location>
</feature>
<evidence type="ECO:0000256" key="4">
    <source>
        <dbReference type="ARBA" id="ARBA00022475"/>
    </source>
</evidence>
<evidence type="ECO:0000256" key="7">
    <source>
        <dbReference type="ARBA" id="ARBA00023136"/>
    </source>
</evidence>
<keyword evidence="6 11" id="KW-1133">Transmembrane helix</keyword>
<keyword evidence="8 9" id="KW-0975">Bacterial flagellum</keyword>
<keyword evidence="5 11" id="KW-0812">Transmembrane</keyword>
<proteinExistence type="inferred from homology"/>
<dbReference type="EMBL" id="QFFZ01000017">
    <property type="protein sequence ID" value="TEB11159.1"/>
    <property type="molecule type" value="Genomic_DNA"/>
</dbReference>
<dbReference type="InterPro" id="IPR013556">
    <property type="entry name" value="Flag_M-ring_C"/>
</dbReference>
<evidence type="ECO:0000256" key="3">
    <source>
        <dbReference type="ARBA" id="ARBA00007971"/>
    </source>
</evidence>
<keyword evidence="7 11" id="KW-0472">Membrane</keyword>
<comment type="subcellular location">
    <subcellularLocation>
        <location evidence="1 9">Bacterial flagellum basal body</location>
    </subcellularLocation>
    <subcellularLocation>
        <location evidence="2">Cell membrane</location>
        <topology evidence="2">Multi-pass membrane protein</topology>
    </subcellularLocation>
</comment>
<feature type="compositionally biased region" description="Low complexity" evidence="10">
    <location>
        <begin position="280"/>
        <end position="291"/>
    </location>
</feature>
<dbReference type="PRINTS" id="PR01009">
    <property type="entry name" value="FLGMRINGFLIF"/>
</dbReference>
<evidence type="ECO:0000256" key="8">
    <source>
        <dbReference type="ARBA" id="ARBA00023143"/>
    </source>
</evidence>
<keyword evidence="14" id="KW-0966">Cell projection</keyword>
<organism evidence="14 15">
    <name type="scientific">Pelotomaculum propionicicum</name>
    <dbReference type="NCBI Taxonomy" id="258475"/>
    <lineage>
        <taxon>Bacteria</taxon>
        <taxon>Bacillati</taxon>
        <taxon>Bacillota</taxon>
        <taxon>Clostridia</taxon>
        <taxon>Eubacteriales</taxon>
        <taxon>Desulfotomaculaceae</taxon>
        <taxon>Pelotomaculum</taxon>
    </lineage>
</organism>
<evidence type="ECO:0000256" key="10">
    <source>
        <dbReference type="SAM" id="MobiDB-lite"/>
    </source>
</evidence>
<dbReference type="NCBIfam" id="TIGR00206">
    <property type="entry name" value="fliF"/>
    <property type="match status" value="1"/>
</dbReference>
<dbReference type="Pfam" id="PF08345">
    <property type="entry name" value="YscJ_FliF_C"/>
    <property type="match status" value="1"/>
</dbReference>
<dbReference type="GO" id="GO:0009431">
    <property type="term" value="C:bacterial-type flagellum basal body, MS ring"/>
    <property type="evidence" value="ECO:0007669"/>
    <property type="project" value="InterPro"/>
</dbReference>
<evidence type="ECO:0000256" key="1">
    <source>
        <dbReference type="ARBA" id="ARBA00004117"/>
    </source>
</evidence>
<sequence>MTPGDIIARFRERWQNLNQTQRIISILVTVGVVVSLFYLIQFAIRPAYAPLFTGLDPKDAGTIVEKLKTMKVPYQLADQGKTIKVPESQVYEARIQLASSGTLGGGMGFELFDQSKFGQTEFEQQVGYQRALQEEMRRTLVQIEGVEQARVHLVIPQKSVFVNAEQGVPSASVALKLKTGARLKTEQVQGICDLFVGSLEGLKPENVHIIDTEGNVLSDNLRSSDPKAVLTRATLDQQKAQREYEKELEKRVLQMLARIMGQDKAVAMVTADLDFNQQQTTSTITSNPQNIKSSEHTSRETSTGSGAGGAPGTDSNVTTNPYLTGSGSSSYSKEESTTNYQVSTVQETVVNAPGSVRRLSASVVISEADGPVDTQKVRDVVAAAIGFNQNRGDQINVSSMVFDDSYQKKVSDEMAQAEASAKQKDRLYTYARLAGIAVGAILVLVMLIMWRRRSAERYEEEEEEVFLPVKELESIPEPEKKDDKQKQVRTMAQEKPEDVAELLKVWMKEKE</sequence>
<dbReference type="InterPro" id="IPR006182">
    <property type="entry name" value="FliF_N_dom"/>
</dbReference>
<keyword evidence="4" id="KW-1003">Cell membrane</keyword>
<feature type="region of interest" description="Disordered" evidence="10">
    <location>
        <begin position="280"/>
        <end position="339"/>
    </location>
</feature>
<dbReference type="GO" id="GO:0005886">
    <property type="term" value="C:plasma membrane"/>
    <property type="evidence" value="ECO:0007669"/>
    <property type="project" value="UniProtKB-SubCell"/>
</dbReference>
<evidence type="ECO:0000313" key="14">
    <source>
        <dbReference type="EMBL" id="TEB11159.1"/>
    </source>
</evidence>
<dbReference type="PANTHER" id="PTHR30046:SF0">
    <property type="entry name" value="FLAGELLAR M-RING PROTEIN"/>
    <property type="match status" value="1"/>
</dbReference>
<accession>A0A4Y7RR10</accession>
<comment type="caution">
    <text evidence="14">The sequence shown here is derived from an EMBL/GenBank/DDBJ whole genome shotgun (WGS) entry which is preliminary data.</text>
</comment>
<dbReference type="GO" id="GO:0071973">
    <property type="term" value="P:bacterial-type flagellum-dependent cell motility"/>
    <property type="evidence" value="ECO:0007669"/>
    <property type="project" value="InterPro"/>
</dbReference>
<reference evidence="14 15" key="1">
    <citation type="journal article" date="2018" name="Environ. Microbiol.">
        <title>Novel energy conservation strategies and behaviour of Pelotomaculum schinkii driving syntrophic propionate catabolism.</title>
        <authorList>
            <person name="Hidalgo-Ahumada C.A.P."/>
            <person name="Nobu M.K."/>
            <person name="Narihiro T."/>
            <person name="Tamaki H."/>
            <person name="Liu W.T."/>
            <person name="Kamagata Y."/>
            <person name="Stams A.J.M."/>
            <person name="Imachi H."/>
            <person name="Sousa D.Z."/>
        </authorList>
    </citation>
    <scope>NUCLEOTIDE SEQUENCE [LARGE SCALE GENOMIC DNA]</scope>
    <source>
        <strain evidence="14 15">MGP</strain>
    </source>
</reference>
<evidence type="ECO:0000256" key="2">
    <source>
        <dbReference type="ARBA" id="ARBA00004651"/>
    </source>
</evidence>
<keyword evidence="14" id="KW-0969">Cilium</keyword>
<evidence type="ECO:0000256" key="11">
    <source>
        <dbReference type="SAM" id="Phobius"/>
    </source>
</evidence>
<evidence type="ECO:0000313" key="15">
    <source>
        <dbReference type="Proteomes" id="UP000297597"/>
    </source>
</evidence>
<keyword evidence="14" id="KW-0282">Flagellum</keyword>
<feature type="region of interest" description="Disordered" evidence="10">
    <location>
        <begin position="472"/>
        <end position="495"/>
    </location>
</feature>
<evidence type="ECO:0000259" key="13">
    <source>
        <dbReference type="Pfam" id="PF08345"/>
    </source>
</evidence>
<comment type="similarity">
    <text evidence="3 9">Belongs to the FliF family.</text>
</comment>
<dbReference type="PIRSF" id="PIRSF004862">
    <property type="entry name" value="FliF"/>
    <property type="match status" value="1"/>
</dbReference>
<evidence type="ECO:0000256" key="9">
    <source>
        <dbReference type="PIRNR" id="PIRNR004862"/>
    </source>
</evidence>
<dbReference type="Gene3D" id="3.30.300.30">
    <property type="match status" value="1"/>
</dbReference>
<dbReference type="PANTHER" id="PTHR30046">
    <property type="entry name" value="FLAGELLAR M-RING PROTEIN"/>
    <property type="match status" value="1"/>
</dbReference>
<dbReference type="Proteomes" id="UP000297597">
    <property type="component" value="Unassembled WGS sequence"/>
</dbReference>
<evidence type="ECO:0000256" key="5">
    <source>
        <dbReference type="ARBA" id="ARBA00022692"/>
    </source>
</evidence>
<feature type="transmembrane region" description="Helical" evidence="11">
    <location>
        <begin position="23"/>
        <end position="44"/>
    </location>
</feature>
<feature type="domain" description="Flagellar M-ring N-terminal" evidence="12">
    <location>
        <begin position="45"/>
        <end position="218"/>
    </location>
</feature>
<dbReference type="Pfam" id="PF01514">
    <property type="entry name" value="YscJ_FliF"/>
    <property type="match status" value="1"/>
</dbReference>
<dbReference type="InterPro" id="IPR043427">
    <property type="entry name" value="YscJ/FliF"/>
</dbReference>
<gene>
    <name evidence="14" type="primary">fliF</name>
    <name evidence="14" type="ORF">Pmgp_01855</name>
</gene>
<dbReference type="OrthoDB" id="9807026at2"/>
<evidence type="ECO:0000259" key="12">
    <source>
        <dbReference type="Pfam" id="PF01514"/>
    </source>
</evidence>
<comment type="function">
    <text evidence="9">The M ring may be actively involved in energy transduction.</text>
</comment>
<dbReference type="GO" id="GO:0003774">
    <property type="term" value="F:cytoskeletal motor activity"/>
    <property type="evidence" value="ECO:0007669"/>
    <property type="project" value="InterPro"/>
</dbReference>
<keyword evidence="15" id="KW-1185">Reference proteome</keyword>
<protein>
    <recommendedName>
        <fullName evidence="9">Flagellar M-ring protein</fullName>
    </recommendedName>
</protein>
<dbReference type="RefSeq" id="WP_134213705.1">
    <property type="nucleotide sequence ID" value="NZ_QFFZ01000017.1"/>
</dbReference>
<evidence type="ECO:0000256" key="6">
    <source>
        <dbReference type="ARBA" id="ARBA00022989"/>
    </source>
</evidence>
<dbReference type="InterPro" id="IPR000067">
    <property type="entry name" value="FlgMring_FliF"/>
</dbReference>
<feature type="transmembrane region" description="Helical" evidence="11">
    <location>
        <begin position="430"/>
        <end position="450"/>
    </location>
</feature>
<name>A0A4Y7RR10_9FIRM</name>
<dbReference type="AlphaFoldDB" id="A0A4Y7RR10"/>